<dbReference type="PIRSF" id="PIRSF029218">
    <property type="entry name" value="ParE"/>
    <property type="match status" value="1"/>
</dbReference>
<dbReference type="Pfam" id="PF05016">
    <property type="entry name" value="ParE_toxin"/>
    <property type="match status" value="1"/>
</dbReference>
<evidence type="ECO:0000256" key="1">
    <source>
        <dbReference type="ARBA" id="ARBA00022649"/>
    </source>
</evidence>
<reference evidence="2" key="1">
    <citation type="submission" date="2018-06" db="EMBL/GenBank/DDBJ databases">
        <authorList>
            <person name="Zhirakovskaya E."/>
        </authorList>
    </citation>
    <scope>NUCLEOTIDE SEQUENCE</scope>
</reference>
<proteinExistence type="predicted"/>
<name>A0A3B1BPV0_9ZZZZ</name>
<accession>A0A3B1BPV0</accession>
<gene>
    <name evidence="2" type="ORF">MNBD_GAMMA26-445</name>
</gene>
<dbReference type="InterPro" id="IPR007712">
    <property type="entry name" value="RelE/ParE_toxin"/>
</dbReference>
<dbReference type="InterPro" id="IPR028344">
    <property type="entry name" value="ParE1/4"/>
</dbReference>
<dbReference type="AlphaFoldDB" id="A0A3B1BPV0"/>
<organism evidence="2">
    <name type="scientific">hydrothermal vent metagenome</name>
    <dbReference type="NCBI Taxonomy" id="652676"/>
    <lineage>
        <taxon>unclassified sequences</taxon>
        <taxon>metagenomes</taxon>
        <taxon>ecological metagenomes</taxon>
    </lineage>
</organism>
<sequence>MNYRISADAETDLLAIWGYTAKTWSEVQADLYIDAFLVRFAWLTKNKGLWTTRPEIGEGLYSYLEKSHVIIFREKNHSLEIFRILHSRMDLKKHI</sequence>
<evidence type="ECO:0000313" key="2">
    <source>
        <dbReference type="EMBL" id="VAX06687.1"/>
    </source>
</evidence>
<protein>
    <recommendedName>
        <fullName evidence="3">Toxin</fullName>
    </recommendedName>
</protein>
<dbReference type="EMBL" id="UOFX01000016">
    <property type="protein sequence ID" value="VAX06687.1"/>
    <property type="molecule type" value="Genomic_DNA"/>
</dbReference>
<keyword evidence="1" id="KW-1277">Toxin-antitoxin system</keyword>
<evidence type="ECO:0008006" key="3">
    <source>
        <dbReference type="Google" id="ProtNLM"/>
    </source>
</evidence>
<dbReference type="InterPro" id="IPR035093">
    <property type="entry name" value="RelE/ParE_toxin_dom_sf"/>
</dbReference>
<dbReference type="Gene3D" id="3.30.2310.20">
    <property type="entry name" value="RelE-like"/>
    <property type="match status" value="1"/>
</dbReference>